<feature type="domain" description="DUF8035" evidence="2">
    <location>
        <begin position="297"/>
        <end position="342"/>
    </location>
</feature>
<keyword evidence="4" id="KW-1185">Reference proteome</keyword>
<evidence type="ECO:0000313" key="4">
    <source>
        <dbReference type="Proteomes" id="UP001521785"/>
    </source>
</evidence>
<feature type="compositionally biased region" description="Polar residues" evidence="1">
    <location>
        <begin position="152"/>
        <end position="166"/>
    </location>
</feature>
<feature type="region of interest" description="Disordered" evidence="1">
    <location>
        <begin position="12"/>
        <end position="34"/>
    </location>
</feature>
<dbReference type="Proteomes" id="UP001521785">
    <property type="component" value="Unassembled WGS sequence"/>
</dbReference>
<organism evidence="3 4">
    <name type="scientific">Paraconiothyrium brasiliense</name>
    <dbReference type="NCBI Taxonomy" id="300254"/>
    <lineage>
        <taxon>Eukaryota</taxon>
        <taxon>Fungi</taxon>
        <taxon>Dikarya</taxon>
        <taxon>Ascomycota</taxon>
        <taxon>Pezizomycotina</taxon>
        <taxon>Dothideomycetes</taxon>
        <taxon>Pleosporomycetidae</taxon>
        <taxon>Pleosporales</taxon>
        <taxon>Massarineae</taxon>
        <taxon>Didymosphaeriaceae</taxon>
        <taxon>Paraconiothyrium</taxon>
    </lineage>
</organism>
<protein>
    <recommendedName>
        <fullName evidence="2">DUF8035 domain-containing protein</fullName>
    </recommendedName>
</protein>
<accession>A0ABR3RV12</accession>
<dbReference type="InterPro" id="IPR058348">
    <property type="entry name" value="DUF8035"/>
</dbReference>
<comment type="caution">
    <text evidence="3">The sequence shown here is derived from an EMBL/GenBank/DDBJ whole genome shotgun (WGS) entry which is preliminary data.</text>
</comment>
<feature type="compositionally biased region" description="Low complexity" evidence="1">
    <location>
        <begin position="224"/>
        <end position="237"/>
    </location>
</feature>
<dbReference type="EMBL" id="JAKJXO020000003">
    <property type="protein sequence ID" value="KAL1608260.1"/>
    <property type="molecule type" value="Genomic_DNA"/>
</dbReference>
<evidence type="ECO:0000259" key="2">
    <source>
        <dbReference type="Pfam" id="PF26118"/>
    </source>
</evidence>
<proteinExistence type="predicted"/>
<dbReference type="Pfam" id="PF26118">
    <property type="entry name" value="DUF8035"/>
    <property type="match status" value="1"/>
</dbReference>
<evidence type="ECO:0000256" key="1">
    <source>
        <dbReference type="SAM" id="MobiDB-lite"/>
    </source>
</evidence>
<evidence type="ECO:0000313" key="3">
    <source>
        <dbReference type="EMBL" id="KAL1608260.1"/>
    </source>
</evidence>
<feature type="compositionally biased region" description="Polar residues" evidence="1">
    <location>
        <begin position="183"/>
        <end position="209"/>
    </location>
</feature>
<feature type="region of interest" description="Disordered" evidence="1">
    <location>
        <begin position="148"/>
        <end position="238"/>
    </location>
</feature>
<sequence length="357" mass="40264">MLLIRLRHAADNSPTYESQEESRPVDTAHGTEVTFHSRDQPKKAFARVSLWVEATESWEPFDAEQSEASLHVRPGSLEILQRASKFIWRLNLTSNSIIKQQSSVEILVDRVTTAGDEDAGLGHWKRIMLKCRSKTERNDLLASLQYAVDSSGRPSTPPQATSGSQHTLRDDQEALNPRWTIPPRSQWTKQSVELNLSSVPTEGPSSASEQLRAATMDSNRTQKPTPSKPSASSASRDSLARLIDPTLIPLEELNIENYFEHEAPPALGIFPSTDTIFDDAEASAQRKITTVYTAPFTNIDKRLVHKSILEKYGLEFNERNECFHVFKVVEKEEVLRLHEETRNTPRFLGRAYDPDSN</sequence>
<reference evidence="3 4" key="1">
    <citation type="submission" date="2024-02" db="EMBL/GenBank/DDBJ databases">
        <title>De novo assembly and annotation of 12 fungi associated with fruit tree decline syndrome in Ontario, Canada.</title>
        <authorList>
            <person name="Sulman M."/>
            <person name="Ellouze W."/>
            <person name="Ilyukhin E."/>
        </authorList>
    </citation>
    <scope>NUCLEOTIDE SEQUENCE [LARGE SCALE GENOMIC DNA]</scope>
    <source>
        <strain evidence="3 4">M42-189</strain>
    </source>
</reference>
<gene>
    <name evidence="3" type="ORF">SLS60_003199</name>
</gene>
<name>A0ABR3RV12_9PLEO</name>